<dbReference type="Proteomes" id="UP000198995">
    <property type="component" value="Unassembled WGS sequence"/>
</dbReference>
<feature type="transmembrane region" description="Helical" evidence="6">
    <location>
        <begin position="360"/>
        <end position="378"/>
    </location>
</feature>
<dbReference type="RefSeq" id="WP_091790988.1">
    <property type="nucleotide sequence ID" value="NZ_FNAF01000001.1"/>
</dbReference>
<evidence type="ECO:0000256" key="1">
    <source>
        <dbReference type="ARBA" id="ARBA00004141"/>
    </source>
</evidence>
<feature type="transmembrane region" description="Helical" evidence="6">
    <location>
        <begin position="42"/>
        <end position="68"/>
    </location>
</feature>
<dbReference type="STRING" id="2741.SAMN04489866_101312"/>
<dbReference type="GO" id="GO:0022857">
    <property type="term" value="F:transmembrane transporter activity"/>
    <property type="evidence" value="ECO:0007669"/>
    <property type="project" value="InterPro"/>
</dbReference>
<evidence type="ECO:0000256" key="6">
    <source>
        <dbReference type="SAM" id="Phobius"/>
    </source>
</evidence>
<feature type="transmembrane region" description="Helical" evidence="6">
    <location>
        <begin position="323"/>
        <end position="340"/>
    </location>
</feature>
<sequence length="473" mass="51659">MTTNSIKLPRLLIVIFISLGMALLTPPAGVSPEGWKTFAFFVGFILACLVSAGSIGELALILICGLLVSGAMPIENLLNGFANPAVWLVLFAFFAAIGFKNTALGHRIAYQFIAKAGHHPVALVYAISFCDCLIAPFVPNTNARGAGILYPITKALAEAVGSSPEKHTEKKIGTFLFIASFQLNLIIGALFLTAMSTNPLATEMLAKSFKVEISWTDWFSYAAVPVLLTLVTVPWVVYFMNKPDMTAEEMKIAPNFAKQELKRMGAVSVQEKMMSVIFLVMIILWGVGNLIQMHAATVALMGVVALLLTRIVSYQDIVREYKAWDILLWLAPLIAITAYLNENGVISWLVELLQTLLADQPVLLVYLALVLAYFYVHYLLTSLFVHMQAFFLPCVGLLVAIGQDPLVIGMIFALLTCVSPGTTHYGTGTASIYYAAGYTTQKQWWATGFWVSVVEIICIAGIGYLWISFLVGA</sequence>
<comment type="subcellular location">
    <subcellularLocation>
        <location evidence="1">Membrane</location>
        <topology evidence="1">Multi-pass membrane protein</topology>
    </subcellularLocation>
</comment>
<evidence type="ECO:0000256" key="4">
    <source>
        <dbReference type="ARBA" id="ARBA00022989"/>
    </source>
</evidence>
<keyword evidence="4 6" id="KW-1133">Transmembrane helix</keyword>
<accession>A0A1G6SGP5</accession>
<keyword evidence="5 6" id="KW-0472">Membrane</keyword>
<dbReference type="NCBIfam" id="TIGR00785">
    <property type="entry name" value="dass"/>
    <property type="match status" value="1"/>
</dbReference>
<dbReference type="OrthoDB" id="37272at2"/>
<evidence type="ECO:0000256" key="3">
    <source>
        <dbReference type="ARBA" id="ARBA00022692"/>
    </source>
</evidence>
<feature type="transmembrane region" description="Helical" evidence="6">
    <location>
        <begin position="261"/>
        <end position="285"/>
    </location>
</feature>
<evidence type="ECO:0000313" key="8">
    <source>
        <dbReference type="Proteomes" id="UP000198995"/>
    </source>
</evidence>
<dbReference type="GO" id="GO:0016020">
    <property type="term" value="C:membrane"/>
    <property type="evidence" value="ECO:0007669"/>
    <property type="project" value="UniProtKB-SubCell"/>
</dbReference>
<evidence type="ECO:0000256" key="5">
    <source>
        <dbReference type="ARBA" id="ARBA00023136"/>
    </source>
</evidence>
<feature type="transmembrane region" description="Helical" evidence="6">
    <location>
        <begin position="291"/>
        <end position="311"/>
    </location>
</feature>
<feature type="transmembrane region" description="Helical" evidence="6">
    <location>
        <begin position="218"/>
        <end position="240"/>
    </location>
</feature>
<evidence type="ECO:0000256" key="2">
    <source>
        <dbReference type="ARBA" id="ARBA00007349"/>
    </source>
</evidence>
<keyword evidence="8" id="KW-1185">Reference proteome</keyword>
<feature type="transmembrane region" description="Helical" evidence="6">
    <location>
        <begin position="449"/>
        <end position="471"/>
    </location>
</feature>
<protein>
    <submittedName>
        <fullName evidence="7">Divalent anion:Na+ symporter, DASS family</fullName>
    </submittedName>
</protein>
<dbReference type="PIRSF" id="PIRSF002457">
    <property type="entry name" value="DASS"/>
    <property type="match status" value="1"/>
</dbReference>
<dbReference type="InterPro" id="IPR030676">
    <property type="entry name" value="CitT-rel"/>
</dbReference>
<feature type="transmembrane region" description="Helical" evidence="6">
    <location>
        <begin position="80"/>
        <end position="99"/>
    </location>
</feature>
<comment type="similarity">
    <text evidence="2">Belongs to the SLC13A/DASS transporter (TC 2.A.47) family. DIT1 subfamily.</text>
</comment>
<keyword evidence="3 6" id="KW-0812">Transmembrane</keyword>
<dbReference type="InterPro" id="IPR001898">
    <property type="entry name" value="SLC13A/DASS"/>
</dbReference>
<dbReference type="PANTHER" id="PTHR42826">
    <property type="entry name" value="DICARBOXYLATE TRANSPORTER 2.1, CHLOROPLASTIC"/>
    <property type="match status" value="1"/>
</dbReference>
<organism evidence="7 8">
    <name type="scientific">Peptococcus niger</name>
    <dbReference type="NCBI Taxonomy" id="2741"/>
    <lineage>
        <taxon>Bacteria</taxon>
        <taxon>Bacillati</taxon>
        <taxon>Bacillota</taxon>
        <taxon>Clostridia</taxon>
        <taxon>Eubacteriales</taxon>
        <taxon>Peptococcaceae</taxon>
        <taxon>Peptococcus</taxon>
    </lineage>
</organism>
<feature type="transmembrane region" description="Helical" evidence="6">
    <location>
        <begin position="175"/>
        <end position="198"/>
    </location>
</feature>
<reference evidence="7 8" key="1">
    <citation type="submission" date="2016-10" db="EMBL/GenBank/DDBJ databases">
        <authorList>
            <person name="de Groot N.N."/>
        </authorList>
    </citation>
    <scope>NUCLEOTIDE SEQUENCE [LARGE SCALE GENOMIC DNA]</scope>
    <source>
        <strain evidence="7 8">DSM 20475</strain>
    </source>
</reference>
<evidence type="ECO:0000313" key="7">
    <source>
        <dbReference type="EMBL" id="SDD15336.1"/>
    </source>
</evidence>
<dbReference type="EMBL" id="FNAF01000001">
    <property type="protein sequence ID" value="SDD15336.1"/>
    <property type="molecule type" value="Genomic_DNA"/>
</dbReference>
<name>A0A1G6SGP5_PEPNI</name>
<dbReference type="Pfam" id="PF00939">
    <property type="entry name" value="Na_sulph_symp"/>
    <property type="match status" value="1"/>
</dbReference>
<gene>
    <name evidence="7" type="ORF">SAMN04489866_101312</name>
</gene>
<proteinExistence type="inferred from homology"/>
<feature type="transmembrane region" description="Helical" evidence="6">
    <location>
        <begin position="119"/>
        <end position="138"/>
    </location>
</feature>
<dbReference type="AlphaFoldDB" id="A0A1G6SGP5"/>